<dbReference type="Proteomes" id="UP001589773">
    <property type="component" value="Unassembled WGS sequence"/>
</dbReference>
<keyword evidence="5" id="KW-1185">Reference proteome</keyword>
<evidence type="ECO:0000313" key="5">
    <source>
        <dbReference type="Proteomes" id="UP001589773"/>
    </source>
</evidence>
<dbReference type="RefSeq" id="WP_370662476.1">
    <property type="nucleotide sequence ID" value="NZ_JBHLWP010000016.1"/>
</dbReference>
<gene>
    <name evidence="4" type="ORF">ACFFJK_18380</name>
</gene>
<dbReference type="InterPro" id="IPR043128">
    <property type="entry name" value="Rev_trsase/Diguanyl_cyclase"/>
</dbReference>
<reference evidence="4 5" key="1">
    <citation type="submission" date="2024-09" db="EMBL/GenBank/DDBJ databases">
        <authorList>
            <person name="Sun Q."/>
            <person name="Mori K."/>
        </authorList>
    </citation>
    <scope>NUCLEOTIDE SEQUENCE [LARGE SCALE GENOMIC DNA]</scope>
    <source>
        <strain evidence="4 5">CCM 7792</strain>
    </source>
</reference>
<dbReference type="GO" id="GO:0052621">
    <property type="term" value="F:diguanylate cyclase activity"/>
    <property type="evidence" value="ECO:0007669"/>
    <property type="project" value="UniProtKB-EC"/>
</dbReference>
<keyword evidence="4" id="KW-0548">Nucleotidyltransferase</keyword>
<dbReference type="PANTHER" id="PTHR45138">
    <property type="entry name" value="REGULATORY COMPONENTS OF SENSORY TRANSDUCTION SYSTEM"/>
    <property type="match status" value="1"/>
</dbReference>
<keyword evidence="4" id="KW-0808">Transferase</keyword>
<dbReference type="SUPFAM" id="SSF55073">
    <property type="entry name" value="Nucleotide cyclase"/>
    <property type="match status" value="1"/>
</dbReference>
<proteinExistence type="predicted"/>
<dbReference type="InterPro" id="IPR029787">
    <property type="entry name" value="Nucleotide_cyclase"/>
</dbReference>
<accession>A0ABV6FK18</accession>
<dbReference type="Gene3D" id="3.30.70.270">
    <property type="match status" value="1"/>
</dbReference>
<dbReference type="InterPro" id="IPR050469">
    <property type="entry name" value="Diguanylate_Cyclase"/>
</dbReference>
<evidence type="ECO:0000256" key="1">
    <source>
        <dbReference type="ARBA" id="ARBA00012528"/>
    </source>
</evidence>
<dbReference type="EC" id="2.7.7.65" evidence="1"/>
<dbReference type="NCBIfam" id="TIGR00254">
    <property type="entry name" value="GGDEF"/>
    <property type="match status" value="1"/>
</dbReference>
<dbReference type="Pfam" id="PF00990">
    <property type="entry name" value="GGDEF"/>
    <property type="match status" value="1"/>
</dbReference>
<dbReference type="PROSITE" id="PS50887">
    <property type="entry name" value="GGDEF"/>
    <property type="match status" value="1"/>
</dbReference>
<evidence type="ECO:0000256" key="2">
    <source>
        <dbReference type="ARBA" id="ARBA00034247"/>
    </source>
</evidence>
<comment type="catalytic activity">
    <reaction evidence="2">
        <text>2 GTP = 3',3'-c-di-GMP + 2 diphosphate</text>
        <dbReference type="Rhea" id="RHEA:24898"/>
        <dbReference type="ChEBI" id="CHEBI:33019"/>
        <dbReference type="ChEBI" id="CHEBI:37565"/>
        <dbReference type="ChEBI" id="CHEBI:58805"/>
        <dbReference type="EC" id="2.7.7.65"/>
    </reaction>
</comment>
<evidence type="ECO:0000313" key="4">
    <source>
        <dbReference type="EMBL" id="MFC0253869.1"/>
    </source>
</evidence>
<dbReference type="EMBL" id="JBHLWP010000016">
    <property type="protein sequence ID" value="MFC0253869.1"/>
    <property type="molecule type" value="Genomic_DNA"/>
</dbReference>
<dbReference type="InterPro" id="IPR000160">
    <property type="entry name" value="GGDEF_dom"/>
</dbReference>
<evidence type="ECO:0000259" key="3">
    <source>
        <dbReference type="PROSITE" id="PS50887"/>
    </source>
</evidence>
<dbReference type="PANTHER" id="PTHR45138:SF9">
    <property type="entry name" value="DIGUANYLATE CYCLASE DGCM-RELATED"/>
    <property type="match status" value="1"/>
</dbReference>
<name>A0ABV6FK18_9BURK</name>
<sequence length="70" mass="8027">MLEIDFFKRVNDTHGHEVGDEVLKAVAQTIEDAQRFRLGWRFYTAWAKSGHSRRITASQLYISSLTGRSA</sequence>
<comment type="caution">
    <text evidence="4">The sequence shown here is derived from an EMBL/GenBank/DDBJ whole genome shotgun (WGS) entry which is preliminary data.</text>
</comment>
<organism evidence="4 5">
    <name type="scientific">Massilia consociata</name>
    <dbReference type="NCBI Taxonomy" id="760117"/>
    <lineage>
        <taxon>Bacteria</taxon>
        <taxon>Pseudomonadati</taxon>
        <taxon>Pseudomonadota</taxon>
        <taxon>Betaproteobacteria</taxon>
        <taxon>Burkholderiales</taxon>
        <taxon>Oxalobacteraceae</taxon>
        <taxon>Telluria group</taxon>
        <taxon>Massilia</taxon>
    </lineage>
</organism>
<feature type="domain" description="GGDEF" evidence="3">
    <location>
        <begin position="1"/>
        <end position="70"/>
    </location>
</feature>
<protein>
    <recommendedName>
        <fullName evidence="1">diguanylate cyclase</fullName>
        <ecNumber evidence="1">2.7.7.65</ecNumber>
    </recommendedName>
</protein>